<keyword evidence="2" id="KW-0843">Virulence</keyword>
<keyword evidence="3" id="KW-0408">Iron</keyword>
<sequence>MAPKALTLVVLLPLSFAIWNLVCLVKNYRIALKIGIPIRIVIASGDNPVWILASGIVLPIVKALFGDCDIVRYSTPGWEFKDKYTMHQKLGNAVIHVSAGRNWLYLCDSDSVNEVFKRKDDFDRPPDLLAVLSGFGPNISTAVGPDWQRQRKITSAPFNDKNNRLVWIEGLRQADETLQFWKSLKDPITRTDKDTRTISLHVLAGAGFGKSYSFKRSTEQPEAGNTFNYRDSLALVLENCLLILVLGPKLVSKLSWPPKWKRIGQATVDFKFYMAEMLKDEKDAIAHGKPRSATFTSSLLRASKEQSQLNSNGSAPSGGFQGLTEEEIYGNLFVYSFAGHDTTAVVLNWAIYLLAAHPEVQEWISEEINTVITNDMPSTWDFKEVYPRLNRCLAIMLETVRLYNPLIGICKSTFEMPQPLTVDGRTITIPPDTRIIANSNALHSHPRYWGDNSLEWHPQRWILNKAENTLSSPMEREYIRTPLKGSYQPWSDSIRACPGKKFSQVEFVAAMVALFKRDRVEIVREGGETEEEVKERVMSVVKDNVIVLLLQMRSPEKVGVRWVSRV</sequence>
<name>A0A4Z1EFD3_9HELO</name>
<dbReference type="InterPro" id="IPR001128">
    <property type="entry name" value="Cyt_P450"/>
</dbReference>
<dbReference type="PRINTS" id="PR00463">
    <property type="entry name" value="EP450I"/>
</dbReference>
<evidence type="ECO:0000256" key="2">
    <source>
        <dbReference type="ARBA" id="ARBA00023026"/>
    </source>
</evidence>
<dbReference type="InterPro" id="IPR002401">
    <property type="entry name" value="Cyt_P450_E_grp-I"/>
</dbReference>
<keyword evidence="3" id="KW-0479">Metal-binding</keyword>
<accession>A0A4Z1EFD3</accession>
<dbReference type="EMBL" id="PQXH01000178">
    <property type="protein sequence ID" value="TGO09138.1"/>
    <property type="molecule type" value="Genomic_DNA"/>
</dbReference>
<gene>
    <name evidence="5" type="ORF">BTUL_0178g00240</name>
</gene>
<dbReference type="OrthoDB" id="1470350at2759"/>
<dbReference type="GO" id="GO:0020037">
    <property type="term" value="F:heme binding"/>
    <property type="evidence" value="ECO:0007669"/>
    <property type="project" value="InterPro"/>
</dbReference>
<dbReference type="PANTHER" id="PTHR24305">
    <property type="entry name" value="CYTOCHROME P450"/>
    <property type="match status" value="1"/>
</dbReference>
<keyword evidence="4" id="KW-0732">Signal</keyword>
<evidence type="ECO:0000313" key="5">
    <source>
        <dbReference type="EMBL" id="TGO09138.1"/>
    </source>
</evidence>
<dbReference type="GO" id="GO:0005506">
    <property type="term" value="F:iron ion binding"/>
    <property type="evidence" value="ECO:0007669"/>
    <property type="project" value="InterPro"/>
</dbReference>
<proteinExistence type="inferred from homology"/>
<dbReference type="Gene3D" id="1.10.630.10">
    <property type="entry name" value="Cytochrome P450"/>
    <property type="match status" value="1"/>
</dbReference>
<dbReference type="CDD" id="cd11070">
    <property type="entry name" value="CYP56-like"/>
    <property type="match status" value="1"/>
</dbReference>
<dbReference type="InterPro" id="IPR050121">
    <property type="entry name" value="Cytochrome_P450_monoxygenase"/>
</dbReference>
<dbReference type="Proteomes" id="UP000297777">
    <property type="component" value="Unassembled WGS sequence"/>
</dbReference>
<feature type="binding site" description="axial binding residue" evidence="3">
    <location>
        <position position="497"/>
    </location>
    <ligand>
        <name>heme</name>
        <dbReference type="ChEBI" id="CHEBI:30413"/>
    </ligand>
    <ligandPart>
        <name>Fe</name>
        <dbReference type="ChEBI" id="CHEBI:18248"/>
    </ligandPart>
</feature>
<evidence type="ECO:0000256" key="3">
    <source>
        <dbReference type="PIRSR" id="PIRSR602401-1"/>
    </source>
</evidence>
<organism evidence="5 6">
    <name type="scientific">Botrytis tulipae</name>
    <dbReference type="NCBI Taxonomy" id="87230"/>
    <lineage>
        <taxon>Eukaryota</taxon>
        <taxon>Fungi</taxon>
        <taxon>Dikarya</taxon>
        <taxon>Ascomycota</taxon>
        <taxon>Pezizomycotina</taxon>
        <taxon>Leotiomycetes</taxon>
        <taxon>Helotiales</taxon>
        <taxon>Sclerotiniaceae</taxon>
        <taxon>Botrytis</taxon>
    </lineage>
</organism>
<evidence type="ECO:0000256" key="4">
    <source>
        <dbReference type="SAM" id="SignalP"/>
    </source>
</evidence>
<dbReference type="SUPFAM" id="SSF48264">
    <property type="entry name" value="Cytochrome P450"/>
    <property type="match status" value="1"/>
</dbReference>
<dbReference type="InterPro" id="IPR036396">
    <property type="entry name" value="Cyt_P450_sf"/>
</dbReference>
<evidence type="ECO:0008006" key="7">
    <source>
        <dbReference type="Google" id="ProtNLM"/>
    </source>
</evidence>
<dbReference type="PRINTS" id="PR00385">
    <property type="entry name" value="P450"/>
</dbReference>
<feature type="signal peptide" evidence="4">
    <location>
        <begin position="1"/>
        <end position="17"/>
    </location>
</feature>
<comment type="similarity">
    <text evidence="1">Belongs to the cytochrome P450 family.</text>
</comment>
<evidence type="ECO:0000313" key="6">
    <source>
        <dbReference type="Proteomes" id="UP000297777"/>
    </source>
</evidence>
<reference evidence="5 6" key="1">
    <citation type="submission" date="2017-12" db="EMBL/GenBank/DDBJ databases">
        <title>Comparative genomics of Botrytis spp.</title>
        <authorList>
            <person name="Valero-Jimenez C.A."/>
            <person name="Tapia P."/>
            <person name="Veloso J."/>
            <person name="Silva-Moreno E."/>
            <person name="Staats M."/>
            <person name="Valdes J.H."/>
            <person name="Van Kan J.A.L."/>
        </authorList>
    </citation>
    <scope>NUCLEOTIDE SEQUENCE [LARGE SCALE GENOMIC DNA]</scope>
    <source>
        <strain evidence="5 6">Bt9001</strain>
    </source>
</reference>
<keyword evidence="6" id="KW-1185">Reference proteome</keyword>
<feature type="chain" id="PRO_5021429201" description="Cytochrome P450 monooxygenase" evidence="4">
    <location>
        <begin position="18"/>
        <end position="566"/>
    </location>
</feature>
<comment type="caution">
    <text evidence="5">The sequence shown here is derived from an EMBL/GenBank/DDBJ whole genome shotgun (WGS) entry which is preliminary data.</text>
</comment>
<protein>
    <recommendedName>
        <fullName evidence="7">Cytochrome P450 monooxygenase</fullName>
    </recommendedName>
</protein>
<dbReference type="AlphaFoldDB" id="A0A4Z1EFD3"/>
<keyword evidence="3" id="KW-0349">Heme</keyword>
<evidence type="ECO:0000256" key="1">
    <source>
        <dbReference type="ARBA" id="ARBA00010617"/>
    </source>
</evidence>
<dbReference type="GO" id="GO:0016705">
    <property type="term" value="F:oxidoreductase activity, acting on paired donors, with incorporation or reduction of molecular oxygen"/>
    <property type="evidence" value="ECO:0007669"/>
    <property type="project" value="InterPro"/>
</dbReference>
<dbReference type="PANTHER" id="PTHR24305:SF166">
    <property type="entry name" value="CYTOCHROME P450 12A4, MITOCHONDRIAL-RELATED"/>
    <property type="match status" value="1"/>
</dbReference>
<dbReference type="GO" id="GO:0004497">
    <property type="term" value="F:monooxygenase activity"/>
    <property type="evidence" value="ECO:0007669"/>
    <property type="project" value="InterPro"/>
</dbReference>
<comment type="cofactor">
    <cofactor evidence="3">
        <name>heme</name>
        <dbReference type="ChEBI" id="CHEBI:30413"/>
    </cofactor>
</comment>
<dbReference type="Pfam" id="PF00067">
    <property type="entry name" value="p450"/>
    <property type="match status" value="1"/>
</dbReference>